<organism evidence="1 2">
    <name type="scientific">Actinoallomurus iriomotensis</name>
    <dbReference type="NCBI Taxonomy" id="478107"/>
    <lineage>
        <taxon>Bacteria</taxon>
        <taxon>Bacillati</taxon>
        <taxon>Actinomycetota</taxon>
        <taxon>Actinomycetes</taxon>
        <taxon>Streptosporangiales</taxon>
        <taxon>Thermomonosporaceae</taxon>
        <taxon>Actinoallomurus</taxon>
    </lineage>
</organism>
<evidence type="ECO:0000313" key="2">
    <source>
        <dbReference type="Proteomes" id="UP001165135"/>
    </source>
</evidence>
<dbReference type="Proteomes" id="UP001165135">
    <property type="component" value="Unassembled WGS sequence"/>
</dbReference>
<proteinExistence type="predicted"/>
<dbReference type="AlphaFoldDB" id="A0A9W6RGG4"/>
<sequence>MREHEPDQVHRRGDVEVHEPEFRREIVAREPDAPVTSASGLSCLVISFSSADIESRPTRSAVAVGARPGL</sequence>
<name>A0A9W6RGG4_9ACTN</name>
<gene>
    <name evidence="1" type="ORF">Airi01_035650</name>
</gene>
<evidence type="ECO:0000313" key="1">
    <source>
        <dbReference type="EMBL" id="GLY75298.1"/>
    </source>
</evidence>
<accession>A0A9W6RGG4</accession>
<protein>
    <submittedName>
        <fullName evidence="1">Uncharacterized protein</fullName>
    </submittedName>
</protein>
<dbReference type="EMBL" id="BSTJ01000004">
    <property type="protein sequence ID" value="GLY75298.1"/>
    <property type="molecule type" value="Genomic_DNA"/>
</dbReference>
<reference evidence="1" key="1">
    <citation type="submission" date="2023-03" db="EMBL/GenBank/DDBJ databases">
        <title>Actinoallomurus iriomotensis NBRC 103681.</title>
        <authorList>
            <person name="Ichikawa N."/>
            <person name="Sato H."/>
            <person name="Tonouchi N."/>
        </authorList>
    </citation>
    <scope>NUCLEOTIDE SEQUENCE</scope>
    <source>
        <strain evidence="1">NBRC 103681</strain>
    </source>
</reference>
<comment type="caution">
    <text evidence="1">The sequence shown here is derived from an EMBL/GenBank/DDBJ whole genome shotgun (WGS) entry which is preliminary data.</text>
</comment>